<gene>
    <name evidence="3" type="ORF">AC579_2967</name>
</gene>
<dbReference type="InterPro" id="IPR011333">
    <property type="entry name" value="SKP1/BTB/POZ_sf"/>
</dbReference>
<dbReference type="OrthoDB" id="3648633at2759"/>
<dbReference type="Proteomes" id="UP000073492">
    <property type="component" value="Unassembled WGS sequence"/>
</dbReference>
<comment type="caution">
    <text evidence="3">The sequence shown here is derived from an EMBL/GenBank/DDBJ whole genome shotgun (WGS) entry which is preliminary data.</text>
</comment>
<sequence length="338" mass="38433">MEPVSQAAYAANPQGSSSPQKNPETPLQNGPATPLSAATGTETTQTTDPQIDTGIGFMTRFLSDLRTANVIVTVGKNEEAQEFEVPRRFLARSSNWFLKILEEDRFKEGRDGKIEMPEDFPAVFEAFLFWVHQEALVFDTCTSVDMRSRQLILCFRIWTFGDKYFVHPLQNCAMHRICILINEDLWQKNNRLTAATLAACWDATIPDSPLRALLADGIVSRMQEESFEVEELEGCAGLLRALHASEAILHESHKADFPRYKKPTLFKKLLYAKLGHKDGIDESALIYRELWDEPNGMCEDCGYHNEVKLLCEDCKTEKDKCDCDEVEYQYICSDCEYS</sequence>
<evidence type="ECO:0000259" key="2">
    <source>
        <dbReference type="Pfam" id="PF00651"/>
    </source>
</evidence>
<dbReference type="SUPFAM" id="SSF54695">
    <property type="entry name" value="POZ domain"/>
    <property type="match status" value="1"/>
</dbReference>
<evidence type="ECO:0000256" key="1">
    <source>
        <dbReference type="SAM" id="MobiDB-lite"/>
    </source>
</evidence>
<name>A0A139I7W2_9PEZI</name>
<feature type="compositionally biased region" description="Low complexity" evidence="1">
    <location>
        <begin position="39"/>
        <end position="52"/>
    </location>
</feature>
<dbReference type="PANTHER" id="PTHR47843">
    <property type="entry name" value="BTB DOMAIN-CONTAINING PROTEIN-RELATED"/>
    <property type="match status" value="1"/>
</dbReference>
<dbReference type="PANTHER" id="PTHR47843:SF2">
    <property type="entry name" value="BTB DOMAIN-CONTAINING PROTEIN"/>
    <property type="match status" value="1"/>
</dbReference>
<dbReference type="EMBL" id="LFZO01000238">
    <property type="protein sequence ID" value="KXT10798.1"/>
    <property type="molecule type" value="Genomic_DNA"/>
</dbReference>
<dbReference type="Pfam" id="PF00651">
    <property type="entry name" value="BTB"/>
    <property type="match status" value="1"/>
</dbReference>
<evidence type="ECO:0000313" key="3">
    <source>
        <dbReference type="EMBL" id="KXT10798.1"/>
    </source>
</evidence>
<accession>A0A139I7W2</accession>
<reference evidence="3 4" key="1">
    <citation type="submission" date="2015-07" db="EMBL/GenBank/DDBJ databases">
        <title>Comparative genomics of the Sigatoka disease complex on banana suggests a link between parallel evolutionary changes in Pseudocercospora fijiensis and Pseudocercospora eumusae and increased virulence on the banana host.</title>
        <authorList>
            <person name="Chang T.-C."/>
            <person name="Salvucci A."/>
            <person name="Crous P.W."/>
            <person name="Stergiopoulos I."/>
        </authorList>
    </citation>
    <scope>NUCLEOTIDE SEQUENCE [LARGE SCALE GENOMIC DNA]</scope>
    <source>
        <strain evidence="3 4">CBS 116634</strain>
    </source>
</reference>
<dbReference type="AlphaFoldDB" id="A0A139I7W2"/>
<evidence type="ECO:0000313" key="4">
    <source>
        <dbReference type="Proteomes" id="UP000073492"/>
    </source>
</evidence>
<keyword evidence="4" id="KW-1185">Reference proteome</keyword>
<dbReference type="Gene3D" id="3.30.710.10">
    <property type="entry name" value="Potassium Channel Kv1.1, Chain A"/>
    <property type="match status" value="1"/>
</dbReference>
<organism evidence="3 4">
    <name type="scientific">Pseudocercospora musae</name>
    <dbReference type="NCBI Taxonomy" id="113226"/>
    <lineage>
        <taxon>Eukaryota</taxon>
        <taxon>Fungi</taxon>
        <taxon>Dikarya</taxon>
        <taxon>Ascomycota</taxon>
        <taxon>Pezizomycotina</taxon>
        <taxon>Dothideomycetes</taxon>
        <taxon>Dothideomycetidae</taxon>
        <taxon>Mycosphaerellales</taxon>
        <taxon>Mycosphaerellaceae</taxon>
        <taxon>Pseudocercospora</taxon>
    </lineage>
</organism>
<protein>
    <recommendedName>
        <fullName evidence="2">BTB domain-containing protein</fullName>
    </recommendedName>
</protein>
<dbReference type="InterPro" id="IPR000210">
    <property type="entry name" value="BTB/POZ_dom"/>
</dbReference>
<feature type="domain" description="BTB" evidence="2">
    <location>
        <begin position="68"/>
        <end position="139"/>
    </location>
</feature>
<dbReference type="STRING" id="113226.A0A139I7W2"/>
<proteinExistence type="predicted"/>
<feature type="region of interest" description="Disordered" evidence="1">
    <location>
        <begin position="1"/>
        <end position="52"/>
    </location>
</feature>
<feature type="compositionally biased region" description="Polar residues" evidence="1">
    <location>
        <begin position="13"/>
        <end position="31"/>
    </location>
</feature>